<dbReference type="Proteomes" id="UP001079430">
    <property type="component" value="Unassembled WGS sequence"/>
</dbReference>
<gene>
    <name evidence="2" type="ORF">O3W52_06440</name>
</gene>
<evidence type="ECO:0000313" key="3">
    <source>
        <dbReference type="Proteomes" id="UP001079430"/>
    </source>
</evidence>
<dbReference type="EMBL" id="JAPVOI010000004">
    <property type="protein sequence ID" value="MCZ4089709.1"/>
    <property type="molecule type" value="Genomic_DNA"/>
</dbReference>
<evidence type="ECO:0000256" key="1">
    <source>
        <dbReference type="SAM" id="MobiDB-lite"/>
    </source>
</evidence>
<feature type="compositionally biased region" description="Basic and acidic residues" evidence="1">
    <location>
        <begin position="58"/>
        <end position="67"/>
    </location>
</feature>
<reference evidence="2" key="1">
    <citation type="submission" date="2022-10" db="EMBL/GenBank/DDBJ databases">
        <title>Whole genome sequencing of three plant growth promoting bacteria isolated from Vachellia tortilis subsp. raddiana in Morocco.</title>
        <authorList>
            <person name="Hnini M."/>
            <person name="Zouagui R."/>
            <person name="Zouagui H."/>
            <person name="Chemao Elfihri M.-W."/>
            <person name="Ibrahimi A."/>
            <person name="Sbabou L."/>
            <person name="Aurag J."/>
        </authorList>
    </citation>
    <scope>NUCLEOTIDE SEQUENCE</scope>
    <source>
        <strain evidence="2">LMR678</strain>
    </source>
</reference>
<sequence>MERKPEFGYRQEKGNDRLDMDHSARPSTPGTKPAPGRSASVGAEPPGISPTLGEAPEEETKGRKDIQMSRKIDADKLQKLTLLLGQTVAALRVNEFMMRRLLQWAASQSDDPPGFVREMVENTRHDLQQAGEADGRMSTLLAIHEALEYLEDLSATMQIAPAANTAGGEKGLAILEHIHFPTFVSVPDQQANGASKRHGPK</sequence>
<proteinExistence type="predicted"/>
<name>A0ABT4KCW8_9HYPH</name>
<keyword evidence="3" id="KW-1185">Reference proteome</keyword>
<feature type="region of interest" description="Disordered" evidence="1">
    <location>
        <begin position="1"/>
        <end position="67"/>
    </location>
</feature>
<comment type="caution">
    <text evidence="2">The sequence shown here is derived from an EMBL/GenBank/DDBJ whole genome shotgun (WGS) entry which is preliminary data.</text>
</comment>
<organism evidence="2 3">
    <name type="scientific">Sinorhizobium psoraleae</name>
    <dbReference type="NCBI Taxonomy" id="520838"/>
    <lineage>
        <taxon>Bacteria</taxon>
        <taxon>Pseudomonadati</taxon>
        <taxon>Pseudomonadota</taxon>
        <taxon>Alphaproteobacteria</taxon>
        <taxon>Hyphomicrobiales</taxon>
        <taxon>Rhizobiaceae</taxon>
        <taxon>Sinorhizobium/Ensifer group</taxon>
        <taxon>Sinorhizobium</taxon>
    </lineage>
</organism>
<evidence type="ECO:0000313" key="2">
    <source>
        <dbReference type="EMBL" id="MCZ4089709.1"/>
    </source>
</evidence>
<protein>
    <submittedName>
        <fullName evidence="2">Uncharacterized protein</fullName>
    </submittedName>
</protein>
<feature type="compositionally biased region" description="Basic and acidic residues" evidence="1">
    <location>
        <begin position="1"/>
        <end position="24"/>
    </location>
</feature>
<dbReference type="RefSeq" id="WP_269276665.1">
    <property type="nucleotide sequence ID" value="NZ_JAPVOI010000004.1"/>
</dbReference>
<accession>A0ABT4KCW8</accession>